<comment type="subcellular location">
    <subcellularLocation>
        <location evidence="1">Membrane</location>
        <topology evidence="1">Multi-pass membrane protein</topology>
    </subcellularLocation>
</comment>
<gene>
    <name evidence="9" type="ORF">PGQ11_014987</name>
</gene>
<keyword evidence="4 8" id="KW-0812">Transmembrane</keyword>
<keyword evidence="5 8" id="KW-1133">Transmembrane helix</keyword>
<accession>A0ABR2HLA1</accession>
<evidence type="ECO:0000256" key="6">
    <source>
        <dbReference type="ARBA" id="ARBA00023136"/>
    </source>
</evidence>
<dbReference type="PANTHER" id="PTHR11360:SF224">
    <property type="entry name" value="MAJOR FACILITATOR SUPERFAMILY (MFS) PROFILE DOMAIN-CONTAINING PROTEIN-RELATED"/>
    <property type="match status" value="1"/>
</dbReference>
<evidence type="ECO:0000256" key="1">
    <source>
        <dbReference type="ARBA" id="ARBA00004141"/>
    </source>
</evidence>
<evidence type="ECO:0000256" key="5">
    <source>
        <dbReference type="ARBA" id="ARBA00022989"/>
    </source>
</evidence>
<feature type="transmembrane region" description="Helical" evidence="8">
    <location>
        <begin position="237"/>
        <end position="257"/>
    </location>
</feature>
<feature type="transmembrane region" description="Helical" evidence="8">
    <location>
        <begin position="373"/>
        <end position="394"/>
    </location>
</feature>
<dbReference type="Proteomes" id="UP001390339">
    <property type="component" value="Unassembled WGS sequence"/>
</dbReference>
<dbReference type="InterPro" id="IPR050327">
    <property type="entry name" value="Proton-linked_MCT"/>
</dbReference>
<comment type="caution">
    <text evidence="9">The sequence shown here is derived from an EMBL/GenBank/DDBJ whole genome shotgun (WGS) entry which is preliminary data.</text>
</comment>
<evidence type="ECO:0000256" key="7">
    <source>
        <dbReference type="SAM" id="MobiDB-lite"/>
    </source>
</evidence>
<protein>
    <submittedName>
        <fullName evidence="9">MFS transporter asaE</fullName>
    </submittedName>
</protein>
<evidence type="ECO:0000313" key="9">
    <source>
        <dbReference type="EMBL" id="KAK8848507.1"/>
    </source>
</evidence>
<dbReference type="SUPFAM" id="SSF103473">
    <property type="entry name" value="MFS general substrate transporter"/>
    <property type="match status" value="1"/>
</dbReference>
<dbReference type="Gene3D" id="1.20.1250.20">
    <property type="entry name" value="MFS general substrate transporter like domains"/>
    <property type="match status" value="2"/>
</dbReference>
<feature type="transmembrane region" description="Helical" evidence="8">
    <location>
        <begin position="347"/>
        <end position="366"/>
    </location>
</feature>
<evidence type="ECO:0000313" key="10">
    <source>
        <dbReference type="Proteomes" id="UP001390339"/>
    </source>
</evidence>
<reference evidence="9 10" key="1">
    <citation type="journal article" date="2024" name="IMA Fungus">
        <title>Apiospora arundinis, a panoply of carbohydrate-active enzymes and secondary metabolites.</title>
        <authorList>
            <person name="Sorensen T."/>
            <person name="Petersen C."/>
            <person name="Muurmann A.T."/>
            <person name="Christiansen J.V."/>
            <person name="Brundto M.L."/>
            <person name="Overgaard C.K."/>
            <person name="Boysen A.T."/>
            <person name="Wollenberg R.D."/>
            <person name="Larsen T.O."/>
            <person name="Sorensen J.L."/>
            <person name="Nielsen K.L."/>
            <person name="Sondergaard T.E."/>
        </authorList>
    </citation>
    <scope>NUCLEOTIDE SEQUENCE [LARGE SCALE GENOMIC DNA]</scope>
    <source>
        <strain evidence="9 10">AAU 773</strain>
    </source>
</reference>
<comment type="similarity">
    <text evidence="2">Belongs to the major facilitator superfamily. Monocarboxylate porter (TC 2.A.1.13) family.</text>
</comment>
<feature type="compositionally biased region" description="Gly residues" evidence="7">
    <location>
        <begin position="1"/>
        <end position="12"/>
    </location>
</feature>
<dbReference type="Pfam" id="PF07690">
    <property type="entry name" value="MFS_1"/>
    <property type="match status" value="1"/>
</dbReference>
<keyword evidence="6 8" id="KW-0472">Membrane</keyword>
<feature type="transmembrane region" description="Helical" evidence="8">
    <location>
        <begin position="147"/>
        <end position="166"/>
    </location>
</feature>
<feature type="transmembrane region" description="Helical" evidence="8">
    <location>
        <begin position="119"/>
        <end position="141"/>
    </location>
</feature>
<proteinExistence type="inferred from homology"/>
<evidence type="ECO:0000256" key="2">
    <source>
        <dbReference type="ARBA" id="ARBA00006727"/>
    </source>
</evidence>
<dbReference type="InterPro" id="IPR036259">
    <property type="entry name" value="MFS_trans_sf"/>
</dbReference>
<feature type="transmembrane region" description="Helical" evidence="8">
    <location>
        <begin position="173"/>
        <end position="193"/>
    </location>
</feature>
<feature type="region of interest" description="Disordered" evidence="7">
    <location>
        <begin position="1"/>
        <end position="50"/>
    </location>
</feature>
<feature type="transmembrane region" description="Helical" evidence="8">
    <location>
        <begin position="78"/>
        <end position="98"/>
    </location>
</feature>
<evidence type="ECO:0000256" key="4">
    <source>
        <dbReference type="ARBA" id="ARBA00022692"/>
    </source>
</evidence>
<sequence length="470" mass="50110">MEHKSNGGGGGSSSNASTHTVVSGMVKNINEKGTDVHGNPHSPSGVGDDALLRSPALRDSEVQDPNPPSSFPDGGPEAWWTVAGASACMFVSFGWINCVGIFQDYYQEHQLAAYTPSDIAWISSIQLFFMIFMGVFVGKILDDHGPAIPLIMGTFLHVFGLMLTSVSDTYEQIILCQGVLSAIGCSMIFYPAFNCVSTWFLAKRGIAMGIAVMGSSIGGVIFPVMLIHLIPKIGFGWSIRACAFLILGLLIFANFTVRSRLTPVPRPLVIKAFFTPLLELPFTLTTLAIFFFYWGMFLPLTYIVVEAIAQGMDPTLAQYLVPILNAASIIGRTVPNALADKFGHFNMMILMSGFTSLLILAVWLPAHGQSANIAFAIFYGIGSGAGIGLAPVLIHKISDLRDLGVRSGTSFSISSLAGLTGSPIAGQIIKSDHSSFKNMKVYGGISCAVGTALFIAARLAVGGIGKKKTY</sequence>
<feature type="transmembrane region" description="Helical" evidence="8">
    <location>
        <begin position="205"/>
        <end position="230"/>
    </location>
</feature>
<feature type="transmembrane region" description="Helical" evidence="8">
    <location>
        <begin position="282"/>
        <end position="304"/>
    </location>
</feature>
<feature type="transmembrane region" description="Helical" evidence="8">
    <location>
        <begin position="441"/>
        <end position="461"/>
    </location>
</feature>
<keyword evidence="10" id="KW-1185">Reference proteome</keyword>
<evidence type="ECO:0000256" key="3">
    <source>
        <dbReference type="ARBA" id="ARBA00022448"/>
    </source>
</evidence>
<dbReference type="PANTHER" id="PTHR11360">
    <property type="entry name" value="MONOCARBOXYLATE TRANSPORTER"/>
    <property type="match status" value="1"/>
</dbReference>
<name>A0ABR2HLA1_9PEZI</name>
<organism evidence="9 10">
    <name type="scientific">Apiospora arundinis</name>
    <dbReference type="NCBI Taxonomy" id="335852"/>
    <lineage>
        <taxon>Eukaryota</taxon>
        <taxon>Fungi</taxon>
        <taxon>Dikarya</taxon>
        <taxon>Ascomycota</taxon>
        <taxon>Pezizomycotina</taxon>
        <taxon>Sordariomycetes</taxon>
        <taxon>Xylariomycetidae</taxon>
        <taxon>Amphisphaeriales</taxon>
        <taxon>Apiosporaceae</taxon>
        <taxon>Apiospora</taxon>
    </lineage>
</organism>
<dbReference type="EMBL" id="JAPCWZ010000010">
    <property type="protein sequence ID" value="KAK8848507.1"/>
    <property type="molecule type" value="Genomic_DNA"/>
</dbReference>
<evidence type="ECO:0000256" key="8">
    <source>
        <dbReference type="SAM" id="Phobius"/>
    </source>
</evidence>
<keyword evidence="3" id="KW-0813">Transport</keyword>
<dbReference type="InterPro" id="IPR011701">
    <property type="entry name" value="MFS"/>
</dbReference>